<protein>
    <recommendedName>
        <fullName evidence="3">Extradiol ring-cleavage dioxygenase LigAB LigA subunit domain-containing protein</fullName>
    </recommendedName>
</protein>
<dbReference type="AlphaFoldDB" id="A0A1H9ABZ8"/>
<accession>A0A1H9ABZ8</accession>
<evidence type="ECO:0008006" key="3">
    <source>
        <dbReference type="Google" id="ProtNLM"/>
    </source>
</evidence>
<evidence type="ECO:0000313" key="2">
    <source>
        <dbReference type="Proteomes" id="UP000199233"/>
    </source>
</evidence>
<proteinExistence type="predicted"/>
<reference evidence="2" key="1">
    <citation type="submission" date="2016-10" db="EMBL/GenBank/DDBJ databases">
        <authorList>
            <person name="Varghese N."/>
            <person name="Submissions S."/>
        </authorList>
    </citation>
    <scope>NUCLEOTIDE SEQUENCE [LARGE SCALE GENOMIC DNA]</scope>
    <source>
        <strain evidence="2">DSM 25927</strain>
    </source>
</reference>
<dbReference type="Proteomes" id="UP000199233">
    <property type="component" value="Unassembled WGS sequence"/>
</dbReference>
<dbReference type="OrthoDB" id="3478734at2"/>
<dbReference type="RefSeq" id="WP_093281122.1">
    <property type="nucleotide sequence ID" value="NZ_FOFS01000001.1"/>
</dbReference>
<dbReference type="SUPFAM" id="SSF48076">
    <property type="entry name" value="LigA subunit of an aromatic-ring-opening dioxygenase LigAB"/>
    <property type="match status" value="1"/>
</dbReference>
<sequence length="86" mass="9601">MSTNALEKALWQIGTNPVETERYRACPQTYAAEFRLDEAERAILAELDVGAMARRETSTLLLMMAFLAVRGPGSMGEYMQSMNRPA</sequence>
<dbReference type="EMBL" id="FOFS01000001">
    <property type="protein sequence ID" value="SEP74194.1"/>
    <property type="molecule type" value="Genomic_DNA"/>
</dbReference>
<organism evidence="1 2">
    <name type="scientific">Solimonas aquatica</name>
    <dbReference type="NCBI Taxonomy" id="489703"/>
    <lineage>
        <taxon>Bacteria</taxon>
        <taxon>Pseudomonadati</taxon>
        <taxon>Pseudomonadota</taxon>
        <taxon>Gammaproteobacteria</taxon>
        <taxon>Nevskiales</taxon>
        <taxon>Nevskiaceae</taxon>
        <taxon>Solimonas</taxon>
    </lineage>
</organism>
<dbReference type="STRING" id="489703.SAMN04488038_101350"/>
<keyword evidence="2" id="KW-1185">Reference proteome</keyword>
<gene>
    <name evidence="1" type="ORF">SAMN04488038_101350</name>
</gene>
<name>A0A1H9ABZ8_9GAMM</name>
<dbReference type="InterPro" id="IPR036622">
    <property type="entry name" value="LigA_sf"/>
</dbReference>
<evidence type="ECO:0000313" key="1">
    <source>
        <dbReference type="EMBL" id="SEP74194.1"/>
    </source>
</evidence>
<dbReference type="Gene3D" id="1.10.700.10">
    <property type="entry name" value="Dioxygenase LigAB, LigA subunit"/>
    <property type="match status" value="1"/>
</dbReference>